<proteinExistence type="predicted"/>
<keyword evidence="2" id="KW-1133">Transmembrane helix</keyword>
<dbReference type="Proteomes" id="UP001170481">
    <property type="component" value="Unassembled WGS sequence"/>
</dbReference>
<keyword evidence="2" id="KW-0472">Membrane</keyword>
<reference evidence="3" key="1">
    <citation type="submission" date="2023-07" db="EMBL/GenBank/DDBJ databases">
        <title>Genome content predicts the carbon catabolic preferences of heterotrophic bacteria.</title>
        <authorList>
            <person name="Gralka M."/>
        </authorList>
    </citation>
    <scope>NUCLEOTIDE SEQUENCE</scope>
    <source>
        <strain evidence="3">C2R13</strain>
    </source>
</reference>
<feature type="transmembrane region" description="Helical" evidence="2">
    <location>
        <begin position="80"/>
        <end position="99"/>
    </location>
</feature>
<evidence type="ECO:0000313" key="4">
    <source>
        <dbReference type="Proteomes" id="UP001170481"/>
    </source>
</evidence>
<keyword evidence="2" id="KW-0812">Transmembrane</keyword>
<evidence type="ECO:0000256" key="1">
    <source>
        <dbReference type="SAM" id="MobiDB-lite"/>
    </source>
</evidence>
<dbReference type="EMBL" id="JAUORK010000013">
    <property type="protein sequence ID" value="MDO6672606.1"/>
    <property type="molecule type" value="Genomic_DNA"/>
</dbReference>
<evidence type="ECO:0000256" key="2">
    <source>
        <dbReference type="SAM" id="Phobius"/>
    </source>
</evidence>
<feature type="compositionally biased region" description="Low complexity" evidence="1">
    <location>
        <begin position="32"/>
        <end position="50"/>
    </location>
</feature>
<accession>A0AAP4X161</accession>
<organism evidence="3 4">
    <name type="scientific">Cobetia amphilecti</name>
    <dbReference type="NCBI Taxonomy" id="1055104"/>
    <lineage>
        <taxon>Bacteria</taxon>
        <taxon>Pseudomonadati</taxon>
        <taxon>Pseudomonadota</taxon>
        <taxon>Gammaproteobacteria</taxon>
        <taxon>Oceanospirillales</taxon>
        <taxon>Halomonadaceae</taxon>
        <taxon>Cobetia</taxon>
    </lineage>
</organism>
<comment type="caution">
    <text evidence="3">The sequence shown here is derived from an EMBL/GenBank/DDBJ whole genome shotgun (WGS) entry which is preliminary data.</text>
</comment>
<dbReference type="AlphaFoldDB" id="A0AAP4X161"/>
<protein>
    <submittedName>
        <fullName evidence="3">Uncharacterized protein</fullName>
    </submittedName>
</protein>
<gene>
    <name evidence="3" type="ORF">Q4535_10815</name>
</gene>
<sequence>MKTHRSTAATSLRHLAEHAAIVRHPAMSYARVDAAADSSSGRSSEGNSTSPERQREIQREAMEHVAMLLERDRRRTRNRLLLAAGLLLSLVLLASQRPAEPEAAFSQELGQVMPSALHLSQHGLA</sequence>
<evidence type="ECO:0000313" key="3">
    <source>
        <dbReference type="EMBL" id="MDO6672606.1"/>
    </source>
</evidence>
<dbReference type="RefSeq" id="WP_303594193.1">
    <property type="nucleotide sequence ID" value="NZ_JAUORK010000013.1"/>
</dbReference>
<name>A0AAP4X161_9GAMM</name>
<feature type="region of interest" description="Disordered" evidence="1">
    <location>
        <begin position="32"/>
        <end position="59"/>
    </location>
</feature>